<reference evidence="1 2" key="1">
    <citation type="journal article" date="2018" name="Science">
        <title>The opium poppy genome and morphinan production.</title>
        <authorList>
            <person name="Guo L."/>
            <person name="Winzer T."/>
            <person name="Yang X."/>
            <person name="Li Y."/>
            <person name="Ning Z."/>
            <person name="He Z."/>
            <person name="Teodor R."/>
            <person name="Lu Y."/>
            <person name="Bowser T.A."/>
            <person name="Graham I.A."/>
            <person name="Ye K."/>
        </authorList>
    </citation>
    <scope>NUCLEOTIDE SEQUENCE [LARGE SCALE GENOMIC DNA]</scope>
    <source>
        <strain evidence="2">cv. HN1</strain>
        <tissue evidence="1">Leaves</tissue>
    </source>
</reference>
<accession>A0A4Y7JPV1</accession>
<proteinExistence type="predicted"/>
<dbReference type="Proteomes" id="UP000316621">
    <property type="component" value="Chromosome 5"/>
</dbReference>
<keyword evidence="2" id="KW-1185">Reference proteome</keyword>
<dbReference type="EMBL" id="CM010719">
    <property type="protein sequence ID" value="RZC63124.1"/>
    <property type="molecule type" value="Genomic_DNA"/>
</dbReference>
<protein>
    <submittedName>
        <fullName evidence="1">Uncharacterized protein</fullName>
    </submittedName>
</protein>
<evidence type="ECO:0000313" key="1">
    <source>
        <dbReference type="EMBL" id="RZC63124.1"/>
    </source>
</evidence>
<name>A0A4Y7JPV1_PAPSO</name>
<evidence type="ECO:0000313" key="2">
    <source>
        <dbReference type="Proteomes" id="UP000316621"/>
    </source>
</evidence>
<dbReference type="Gramene" id="RZC63124">
    <property type="protein sequence ID" value="RZC63124"/>
    <property type="gene ID" value="C5167_024894"/>
</dbReference>
<dbReference type="AlphaFoldDB" id="A0A4Y7JPV1"/>
<sequence length="35" mass="3923">MLISLQIGCLSPLALRPEGLRNADLWEQRLELATT</sequence>
<gene>
    <name evidence="1" type="ORF">C5167_024894</name>
</gene>
<organism evidence="1 2">
    <name type="scientific">Papaver somniferum</name>
    <name type="common">Opium poppy</name>
    <dbReference type="NCBI Taxonomy" id="3469"/>
    <lineage>
        <taxon>Eukaryota</taxon>
        <taxon>Viridiplantae</taxon>
        <taxon>Streptophyta</taxon>
        <taxon>Embryophyta</taxon>
        <taxon>Tracheophyta</taxon>
        <taxon>Spermatophyta</taxon>
        <taxon>Magnoliopsida</taxon>
        <taxon>Ranunculales</taxon>
        <taxon>Papaveraceae</taxon>
        <taxon>Papaveroideae</taxon>
        <taxon>Papaver</taxon>
    </lineage>
</organism>